<sequence>MTQLLNSTIGLKTKAGGTEFVSRAMLKWQNVRASAGITSPQASLNRMALAPSFNGKLRDKLLNEEVFDSLGHAKRALSLWRHDFKNVRPHSGIGGPAPATRHWFSQFVSIALGALPKQQTWRYQQTGLS</sequence>
<evidence type="ECO:0000259" key="1">
    <source>
        <dbReference type="Pfam" id="PF13683"/>
    </source>
</evidence>
<keyword evidence="3" id="KW-1185">Reference proteome</keyword>
<dbReference type="SUPFAM" id="SSF53098">
    <property type="entry name" value="Ribonuclease H-like"/>
    <property type="match status" value="1"/>
</dbReference>
<dbReference type="InterPro" id="IPR001584">
    <property type="entry name" value="Integrase_cat-core"/>
</dbReference>
<proteinExistence type="predicted"/>
<dbReference type="EMBL" id="BPFZ01000008">
    <property type="protein sequence ID" value="GIU67348.1"/>
    <property type="molecule type" value="Genomic_DNA"/>
</dbReference>
<dbReference type="Pfam" id="PF13683">
    <property type="entry name" value="rve_3"/>
    <property type="match status" value="1"/>
</dbReference>
<reference evidence="2" key="1">
    <citation type="submission" date="2021-05" db="EMBL/GenBank/DDBJ databases">
        <authorList>
            <person name="Tanabe Y."/>
        </authorList>
    </citation>
    <scope>NUCLEOTIDE SEQUENCE</scope>
    <source>
        <strain evidence="2">BOTRYCO-1</strain>
    </source>
</reference>
<feature type="domain" description="Integrase catalytic" evidence="1">
    <location>
        <begin position="48"/>
        <end position="98"/>
    </location>
</feature>
<dbReference type="PANTHER" id="PTHR47515:SF1">
    <property type="entry name" value="BLR2054 PROTEIN"/>
    <property type="match status" value="1"/>
</dbReference>
<dbReference type="Proteomes" id="UP001161064">
    <property type="component" value="Unassembled WGS sequence"/>
</dbReference>
<reference evidence="2" key="2">
    <citation type="journal article" date="2023" name="ISME Commun">
        <title>Characterization of a bloom-associated alphaproteobacterial lineage, 'Candidatus Phycosocius': insights into freshwater algal-bacterial interactions.</title>
        <authorList>
            <person name="Tanabe Y."/>
            <person name="Yamaguchi H."/>
            <person name="Yoshida M."/>
            <person name="Kai A."/>
            <person name="Okazaki Y."/>
        </authorList>
    </citation>
    <scope>NUCLEOTIDE SEQUENCE</scope>
    <source>
        <strain evidence="2">BOTRYCO-1</strain>
    </source>
</reference>
<comment type="caution">
    <text evidence="2">The sequence shown here is derived from an EMBL/GenBank/DDBJ whole genome shotgun (WGS) entry which is preliminary data.</text>
</comment>
<protein>
    <recommendedName>
        <fullName evidence="1">Integrase catalytic domain-containing protein</fullName>
    </recommendedName>
</protein>
<accession>A0ABQ4PWG3</accession>
<dbReference type="InterPro" id="IPR012337">
    <property type="entry name" value="RNaseH-like_sf"/>
</dbReference>
<dbReference type="PANTHER" id="PTHR47515">
    <property type="entry name" value="LOW CALCIUM RESPONSE LOCUS PROTEIN T"/>
    <property type="match status" value="1"/>
</dbReference>
<name>A0ABQ4PWG3_9PROT</name>
<evidence type="ECO:0000313" key="3">
    <source>
        <dbReference type="Proteomes" id="UP001161064"/>
    </source>
</evidence>
<organism evidence="2 3">
    <name type="scientific">Candidatus Phycosocius spiralis</name>
    <dbReference type="NCBI Taxonomy" id="2815099"/>
    <lineage>
        <taxon>Bacteria</taxon>
        <taxon>Pseudomonadati</taxon>
        <taxon>Pseudomonadota</taxon>
        <taxon>Alphaproteobacteria</taxon>
        <taxon>Caulobacterales</taxon>
        <taxon>Caulobacterales incertae sedis</taxon>
        <taxon>Candidatus Phycosocius</taxon>
    </lineage>
</organism>
<gene>
    <name evidence="2" type="ORF">PsB1_1502</name>
</gene>
<evidence type="ECO:0000313" key="2">
    <source>
        <dbReference type="EMBL" id="GIU67348.1"/>
    </source>
</evidence>